<dbReference type="InterPro" id="IPR007217">
    <property type="entry name" value="Per1-like"/>
</dbReference>
<feature type="chain" id="PRO_5043073507" description="Post-GPI attachment to proteins factor 3" evidence="8">
    <location>
        <begin position="29"/>
        <end position="332"/>
    </location>
</feature>
<evidence type="ECO:0000256" key="8">
    <source>
        <dbReference type="RuleBase" id="RU365066"/>
    </source>
</evidence>
<dbReference type="Pfam" id="PF04080">
    <property type="entry name" value="Per1"/>
    <property type="match status" value="2"/>
</dbReference>
<evidence type="ECO:0000256" key="3">
    <source>
        <dbReference type="ARBA" id="ARBA00022502"/>
    </source>
</evidence>
<feature type="transmembrane region" description="Helical" evidence="8">
    <location>
        <begin position="168"/>
        <end position="188"/>
    </location>
</feature>
<dbReference type="PANTHER" id="PTHR13148:SF0">
    <property type="entry name" value="POST-GPI ATTACHMENT TO PROTEINS FACTOR 3"/>
    <property type="match status" value="1"/>
</dbReference>
<proteinExistence type="inferred from homology"/>
<keyword evidence="3 8" id="KW-0337">GPI-anchor biosynthesis</keyword>
<dbReference type="WBParaSite" id="HDID_0000237701-mRNA-1">
    <property type="protein sequence ID" value="HDID_0000237701-mRNA-1"/>
    <property type="gene ID" value="HDID_0000237701"/>
</dbReference>
<dbReference type="AlphaFoldDB" id="A0A0R3SCP6"/>
<keyword evidence="6 8" id="KW-1133">Transmembrane helix</keyword>
<evidence type="ECO:0000256" key="6">
    <source>
        <dbReference type="ARBA" id="ARBA00022989"/>
    </source>
</evidence>
<dbReference type="Proteomes" id="UP000274504">
    <property type="component" value="Unassembled WGS sequence"/>
</dbReference>
<feature type="transmembrane region" description="Helical" evidence="8">
    <location>
        <begin position="290"/>
        <end position="309"/>
    </location>
</feature>
<evidence type="ECO:0000256" key="4">
    <source>
        <dbReference type="ARBA" id="ARBA00022692"/>
    </source>
</evidence>
<organism evidence="11">
    <name type="scientific">Hymenolepis diminuta</name>
    <name type="common">Rat tapeworm</name>
    <dbReference type="NCBI Taxonomy" id="6216"/>
    <lineage>
        <taxon>Eukaryota</taxon>
        <taxon>Metazoa</taxon>
        <taxon>Spiralia</taxon>
        <taxon>Lophotrochozoa</taxon>
        <taxon>Platyhelminthes</taxon>
        <taxon>Cestoda</taxon>
        <taxon>Eucestoda</taxon>
        <taxon>Cyclophyllidea</taxon>
        <taxon>Hymenolepididae</taxon>
        <taxon>Hymenolepis</taxon>
    </lineage>
</organism>
<feature type="transmembrane region" description="Helical" evidence="8">
    <location>
        <begin position="262"/>
        <end position="284"/>
    </location>
</feature>
<dbReference type="GO" id="GO:0006506">
    <property type="term" value="P:GPI anchor biosynthetic process"/>
    <property type="evidence" value="ECO:0007669"/>
    <property type="project" value="UniProtKB-KW"/>
</dbReference>
<keyword evidence="4 8" id="KW-0812">Transmembrane</keyword>
<evidence type="ECO:0000313" key="11">
    <source>
        <dbReference type="WBParaSite" id="HDID_0000237701-mRNA-1"/>
    </source>
</evidence>
<keyword evidence="5 8" id="KW-0732">Signal</keyword>
<dbReference type="EMBL" id="UYSG01000575">
    <property type="protein sequence ID" value="VDL19839.1"/>
    <property type="molecule type" value="Genomic_DNA"/>
</dbReference>
<evidence type="ECO:0000256" key="2">
    <source>
        <dbReference type="ARBA" id="ARBA00006387"/>
    </source>
</evidence>
<feature type="signal peptide" evidence="8">
    <location>
        <begin position="1"/>
        <end position="28"/>
    </location>
</feature>
<dbReference type="OrthoDB" id="419770at2759"/>
<feature type="transmembrane region" description="Helical" evidence="8">
    <location>
        <begin position="195"/>
        <end position="217"/>
    </location>
</feature>
<dbReference type="GO" id="GO:0005789">
    <property type="term" value="C:endoplasmic reticulum membrane"/>
    <property type="evidence" value="ECO:0007669"/>
    <property type="project" value="TreeGrafter"/>
</dbReference>
<dbReference type="STRING" id="6216.A0A0R3SCP6"/>
<dbReference type="GO" id="GO:0016788">
    <property type="term" value="F:hydrolase activity, acting on ester bonds"/>
    <property type="evidence" value="ECO:0007669"/>
    <property type="project" value="TreeGrafter"/>
</dbReference>
<feature type="transmembrane region" description="Helical" evidence="8">
    <location>
        <begin position="223"/>
        <end position="241"/>
    </location>
</feature>
<comment type="similarity">
    <text evidence="2 8">Belongs to the PGAP3 family.</text>
</comment>
<evidence type="ECO:0000256" key="7">
    <source>
        <dbReference type="ARBA" id="ARBA00023136"/>
    </source>
</evidence>
<dbReference type="PANTHER" id="PTHR13148">
    <property type="entry name" value="PER1-RELATED"/>
    <property type="match status" value="1"/>
</dbReference>
<sequence>MSQLASNRKYYLWKKFLILITFLQPGLSSSGDSNPIFHHCLYSCYLSQCNLTHVRSYIAPASKSFEPCDLSFIESAVKWNCKDECKYHCMWKTVNEFRQVSPKIHQFFGKWPQIRMFGIQEPASAIFSLINLVFLLKMLRRFLISVRPASPIYKFWLLYAIKLDYCSAIAFVGSFFITSLARVTYGVLHKWLRSIFLLCALQYILSYIYFLIFIAGVQYHSHMNVSVCVGALTILCWVFGLPLNKFWSKGEEHVSFLGMQCVVLYIGFAAILEIFDFPAIFYIFDAHSLWHAATIPTYFPIFSFAINDCRNLHRIEMRKKKTAEFSSSESLC</sequence>
<protein>
    <recommendedName>
        <fullName evidence="8">Post-GPI attachment to proteins factor 3</fullName>
    </recommendedName>
</protein>
<keyword evidence="8" id="KW-0333">Golgi apparatus</keyword>
<evidence type="ECO:0000256" key="5">
    <source>
        <dbReference type="ARBA" id="ARBA00022729"/>
    </source>
</evidence>
<comment type="function">
    <text evidence="8">Involved in the lipid remodeling steps of GPI-anchor maturation.</text>
</comment>
<name>A0A0R3SCP6_HYMDI</name>
<dbReference type="GO" id="GO:0000139">
    <property type="term" value="C:Golgi membrane"/>
    <property type="evidence" value="ECO:0007669"/>
    <property type="project" value="UniProtKB-SubCell"/>
</dbReference>
<accession>A0A0R3SCP6</accession>
<comment type="caution">
    <text evidence="8">Lacks conserved residue(s) required for the propagation of feature annotation.</text>
</comment>
<reference evidence="11" key="1">
    <citation type="submission" date="2017-02" db="UniProtKB">
        <authorList>
            <consortium name="WormBaseParasite"/>
        </authorList>
    </citation>
    <scope>IDENTIFICATION</scope>
</reference>
<evidence type="ECO:0000313" key="9">
    <source>
        <dbReference type="EMBL" id="VDL19839.1"/>
    </source>
</evidence>
<comment type="subcellular location">
    <subcellularLocation>
        <location evidence="1">Endomembrane system</location>
        <topology evidence="1">Multi-pass membrane protein</topology>
    </subcellularLocation>
    <subcellularLocation>
        <location evidence="8">Golgi apparatus membrane</location>
        <topology evidence="8">Multi-pass membrane protein</topology>
    </subcellularLocation>
</comment>
<evidence type="ECO:0000313" key="10">
    <source>
        <dbReference type="Proteomes" id="UP000274504"/>
    </source>
</evidence>
<evidence type="ECO:0000256" key="1">
    <source>
        <dbReference type="ARBA" id="ARBA00004127"/>
    </source>
</evidence>
<gene>
    <name evidence="9" type="ORF">HDID_LOCUS2378</name>
</gene>
<keyword evidence="7 8" id="KW-0472">Membrane</keyword>
<reference evidence="9 10" key="2">
    <citation type="submission" date="2018-11" db="EMBL/GenBank/DDBJ databases">
        <authorList>
            <consortium name="Pathogen Informatics"/>
        </authorList>
    </citation>
    <scope>NUCLEOTIDE SEQUENCE [LARGE SCALE GENOMIC DNA]</scope>
</reference>